<evidence type="ECO:0000313" key="1">
    <source>
        <dbReference type="EMBL" id="KAJ4974994.1"/>
    </source>
</evidence>
<protein>
    <submittedName>
        <fullName evidence="1">Uncharacterized protein</fullName>
    </submittedName>
</protein>
<accession>A0A9Q0KRJ7</accession>
<name>A0A9Q0KRJ7_9MAGN</name>
<dbReference type="EMBL" id="JAMYWD010000004">
    <property type="protein sequence ID" value="KAJ4974994.1"/>
    <property type="molecule type" value="Genomic_DNA"/>
</dbReference>
<keyword evidence="2" id="KW-1185">Reference proteome</keyword>
<dbReference type="Proteomes" id="UP001141806">
    <property type="component" value="Unassembled WGS sequence"/>
</dbReference>
<sequence>MKKMHGSDKTNLRKAMKINNKAPQDNCSGKLTYHQSGVITTCIGVLLNRFHRLPSAAAKGMTRLPSVVVASRFPRREFAKATGNQMPRKTTYCGPQHQKNTKFTSCFI</sequence>
<proteinExistence type="predicted"/>
<gene>
    <name evidence="1" type="ORF">NE237_008168</name>
</gene>
<reference evidence="1" key="1">
    <citation type="journal article" date="2023" name="Plant J.">
        <title>The genome of the king protea, Protea cynaroides.</title>
        <authorList>
            <person name="Chang J."/>
            <person name="Duong T.A."/>
            <person name="Schoeman C."/>
            <person name="Ma X."/>
            <person name="Roodt D."/>
            <person name="Barker N."/>
            <person name="Li Z."/>
            <person name="Van de Peer Y."/>
            <person name="Mizrachi E."/>
        </authorList>
    </citation>
    <scope>NUCLEOTIDE SEQUENCE</scope>
    <source>
        <tissue evidence="1">Young leaves</tissue>
    </source>
</reference>
<evidence type="ECO:0000313" key="2">
    <source>
        <dbReference type="Proteomes" id="UP001141806"/>
    </source>
</evidence>
<organism evidence="1 2">
    <name type="scientific">Protea cynaroides</name>
    <dbReference type="NCBI Taxonomy" id="273540"/>
    <lineage>
        <taxon>Eukaryota</taxon>
        <taxon>Viridiplantae</taxon>
        <taxon>Streptophyta</taxon>
        <taxon>Embryophyta</taxon>
        <taxon>Tracheophyta</taxon>
        <taxon>Spermatophyta</taxon>
        <taxon>Magnoliopsida</taxon>
        <taxon>Proteales</taxon>
        <taxon>Proteaceae</taxon>
        <taxon>Protea</taxon>
    </lineage>
</organism>
<comment type="caution">
    <text evidence="1">The sequence shown here is derived from an EMBL/GenBank/DDBJ whole genome shotgun (WGS) entry which is preliminary data.</text>
</comment>
<dbReference type="AlphaFoldDB" id="A0A9Q0KRJ7"/>